<dbReference type="RefSeq" id="WP_119512439.1">
    <property type="nucleotide sequence ID" value="NZ_QXFK01000014.1"/>
</dbReference>
<evidence type="ECO:0000256" key="9">
    <source>
        <dbReference type="ARBA" id="ARBA00023204"/>
    </source>
</evidence>
<evidence type="ECO:0000256" key="8">
    <source>
        <dbReference type="ARBA" id="ARBA00023125"/>
    </source>
</evidence>
<evidence type="ECO:0000256" key="16">
    <source>
        <dbReference type="SAM" id="MobiDB-lite"/>
    </source>
</evidence>
<feature type="compositionally biased region" description="Basic and acidic residues" evidence="16">
    <location>
        <begin position="933"/>
        <end position="946"/>
    </location>
</feature>
<dbReference type="Gene3D" id="1.10.486.10">
    <property type="entry name" value="PCRA, domain 4"/>
    <property type="match status" value="1"/>
</dbReference>
<dbReference type="EC" id="5.6.2.4" evidence="12"/>
<evidence type="ECO:0000256" key="4">
    <source>
        <dbReference type="ARBA" id="ARBA00022801"/>
    </source>
</evidence>
<evidence type="ECO:0000256" key="14">
    <source>
        <dbReference type="ARBA" id="ARBA00048988"/>
    </source>
</evidence>
<evidence type="ECO:0000259" key="18">
    <source>
        <dbReference type="PROSITE" id="PS51217"/>
    </source>
</evidence>
<dbReference type="InterPro" id="IPR011335">
    <property type="entry name" value="Restrct_endonuc-II-like"/>
</dbReference>
<accession>A0A418NJS4</accession>
<dbReference type="GO" id="GO:0004527">
    <property type="term" value="F:exonuclease activity"/>
    <property type="evidence" value="ECO:0007669"/>
    <property type="project" value="UniProtKB-KW"/>
</dbReference>
<name>A0A418NJS4_9SPHN</name>
<keyword evidence="5 15" id="KW-0347">Helicase</keyword>
<comment type="catalytic activity">
    <reaction evidence="14">
        <text>ATP + H2O = ADP + phosphate + H(+)</text>
        <dbReference type="Rhea" id="RHEA:13065"/>
        <dbReference type="ChEBI" id="CHEBI:15377"/>
        <dbReference type="ChEBI" id="CHEBI:15378"/>
        <dbReference type="ChEBI" id="CHEBI:30616"/>
        <dbReference type="ChEBI" id="CHEBI:43474"/>
        <dbReference type="ChEBI" id="CHEBI:456216"/>
        <dbReference type="EC" id="5.6.2.4"/>
    </reaction>
</comment>
<dbReference type="Pfam" id="PF00580">
    <property type="entry name" value="UvrD-helicase"/>
    <property type="match status" value="1"/>
</dbReference>
<dbReference type="OrthoDB" id="9810135at2"/>
<keyword evidence="7 15" id="KW-0067">ATP-binding</keyword>
<dbReference type="PROSITE" id="PS51217">
    <property type="entry name" value="UVRD_HELICASE_CTER"/>
    <property type="match status" value="1"/>
</dbReference>
<dbReference type="InterPro" id="IPR027417">
    <property type="entry name" value="P-loop_NTPase"/>
</dbReference>
<gene>
    <name evidence="19" type="primary">addA</name>
    <name evidence="19" type="ORF">D2V04_06465</name>
</gene>
<dbReference type="InterPro" id="IPR038726">
    <property type="entry name" value="PDDEXK_AddAB-type"/>
</dbReference>
<dbReference type="InterPro" id="IPR014016">
    <property type="entry name" value="UvrD-like_ATP-bd"/>
</dbReference>
<dbReference type="SUPFAM" id="SSF52540">
    <property type="entry name" value="P-loop containing nucleoside triphosphate hydrolases"/>
    <property type="match status" value="1"/>
</dbReference>
<keyword evidence="3" id="KW-0227">DNA damage</keyword>
<keyword evidence="20" id="KW-1185">Reference proteome</keyword>
<dbReference type="InterPro" id="IPR011604">
    <property type="entry name" value="PDDEXK-like_dom_sf"/>
</dbReference>
<reference evidence="19 20" key="1">
    <citation type="submission" date="2018-08" db="EMBL/GenBank/DDBJ databases">
        <title>Altererythrobacter sp.Ery1 and Ery12, the genome sequencing of novel strains in genus Alterythrobacter.</title>
        <authorList>
            <person name="Cheng H."/>
            <person name="Wu Y.-H."/>
            <person name="Fang C."/>
            <person name="Xu X.-W."/>
        </authorList>
    </citation>
    <scope>NUCLEOTIDE SEQUENCE [LARGE SCALE GENOMIC DNA]</scope>
    <source>
        <strain evidence="19 20">Ery1</strain>
    </source>
</reference>
<evidence type="ECO:0000313" key="20">
    <source>
        <dbReference type="Proteomes" id="UP000285092"/>
    </source>
</evidence>
<keyword evidence="2 15" id="KW-0547">Nucleotide-binding</keyword>
<dbReference type="InterPro" id="IPR000212">
    <property type="entry name" value="DNA_helicase_UvrD/REP"/>
</dbReference>
<evidence type="ECO:0000256" key="6">
    <source>
        <dbReference type="ARBA" id="ARBA00022839"/>
    </source>
</evidence>
<dbReference type="GO" id="GO:0005524">
    <property type="term" value="F:ATP binding"/>
    <property type="evidence" value="ECO:0007669"/>
    <property type="project" value="UniProtKB-UniRule"/>
</dbReference>
<feature type="compositionally biased region" description="Pro residues" evidence="16">
    <location>
        <begin position="955"/>
        <end position="964"/>
    </location>
</feature>
<dbReference type="EMBL" id="QXFK01000014">
    <property type="protein sequence ID" value="RIV79607.1"/>
    <property type="molecule type" value="Genomic_DNA"/>
</dbReference>
<dbReference type="NCBIfam" id="TIGR02784">
    <property type="entry name" value="addA_alphas"/>
    <property type="match status" value="1"/>
</dbReference>
<dbReference type="Proteomes" id="UP000285092">
    <property type="component" value="Unassembled WGS sequence"/>
</dbReference>
<comment type="catalytic activity">
    <reaction evidence="11">
        <text>Couples ATP hydrolysis with the unwinding of duplex DNA by translocating in the 3'-5' direction.</text>
        <dbReference type="EC" id="5.6.2.4"/>
    </reaction>
</comment>
<dbReference type="GO" id="GO:0003677">
    <property type="term" value="F:DNA binding"/>
    <property type="evidence" value="ECO:0007669"/>
    <property type="project" value="UniProtKB-KW"/>
</dbReference>
<dbReference type="GO" id="GO:0005829">
    <property type="term" value="C:cytosol"/>
    <property type="evidence" value="ECO:0007669"/>
    <property type="project" value="TreeGrafter"/>
</dbReference>
<evidence type="ECO:0000256" key="13">
    <source>
        <dbReference type="ARBA" id="ARBA00034923"/>
    </source>
</evidence>
<protein>
    <recommendedName>
        <fullName evidence="12">DNA 3'-5' helicase</fullName>
        <ecNumber evidence="12">5.6.2.4</ecNumber>
    </recommendedName>
    <alternativeName>
        <fullName evidence="13">DNA 3'-5' helicase II</fullName>
    </alternativeName>
</protein>
<feature type="region of interest" description="Disordered" evidence="16">
    <location>
        <begin position="928"/>
        <end position="982"/>
    </location>
</feature>
<dbReference type="Gene3D" id="3.90.320.10">
    <property type="match status" value="1"/>
</dbReference>
<dbReference type="InterPro" id="IPR014151">
    <property type="entry name" value="DNA_helicase_AddA"/>
</dbReference>
<feature type="binding site" evidence="15">
    <location>
        <begin position="26"/>
        <end position="33"/>
    </location>
    <ligand>
        <name>ATP</name>
        <dbReference type="ChEBI" id="CHEBI:30616"/>
    </ligand>
</feature>
<evidence type="ECO:0000256" key="12">
    <source>
        <dbReference type="ARBA" id="ARBA00034808"/>
    </source>
</evidence>
<feature type="domain" description="UvrD-like helicase ATP-binding" evidence="17">
    <location>
        <begin position="5"/>
        <end position="502"/>
    </location>
</feature>
<dbReference type="SUPFAM" id="SSF52980">
    <property type="entry name" value="Restriction endonuclease-like"/>
    <property type="match status" value="1"/>
</dbReference>
<dbReference type="Pfam" id="PF12705">
    <property type="entry name" value="PDDEXK_1"/>
    <property type="match status" value="1"/>
</dbReference>
<dbReference type="Pfam" id="PF13361">
    <property type="entry name" value="UvrD_C"/>
    <property type="match status" value="1"/>
</dbReference>
<dbReference type="Gene3D" id="3.40.50.300">
    <property type="entry name" value="P-loop containing nucleotide triphosphate hydrolases"/>
    <property type="match status" value="4"/>
</dbReference>
<dbReference type="PANTHER" id="PTHR11070:SF2">
    <property type="entry name" value="ATP-DEPENDENT DNA HELICASE SRS2"/>
    <property type="match status" value="1"/>
</dbReference>
<dbReference type="AlphaFoldDB" id="A0A418NJS4"/>
<feature type="domain" description="UvrD-like helicase C-terminal" evidence="18">
    <location>
        <begin position="529"/>
        <end position="802"/>
    </location>
</feature>
<keyword evidence="10" id="KW-0413">Isomerase</keyword>
<sequence>MSGKVYPLHGNQRAAVDPRECVWLSASAGTGKTQVLSARVLRLLLQPDTDPSQILCLTFTKAGAAEMAVRVNDVLARWVRMDAAALAGELKAIGAPFDPETQARARTLFASVLDTPGGGLRIDTIHAFAQWLLATFPEEARIVPGSRPMEDRERELLSHDVLADMLLAAEREGDTATLDAIARLSREKGPDGVRTWLMRCAGASELWFGPGSWQPPMRPRVNRLLGLEADARPEDAARLCADESFDVAALRECLAQYREWKGKTGAAAVEAIDGWLEGDGSMRAAGIEALAEALFFKNGNPKLPKSADPAFSGASARAGECIAKVREFLGLLALAENIAPLLELGRKFALLWEEAKAREGLVDFDDQIRRAADLLGRADMAAWIRYKLDRRFDHILIDEAQDTNAEQWAIVFALIDDFFSGEGAHDGKLRTIFTVGDYKQAIFRFQGTSPENFEAARNRVKREMEAAAKAAEDTSKAAGMLFSEVPIRRLQEYGLGHSFRTGQPVLDFVDRAIEAVGFAELGLGQPSDPHIGEARAGLVTLWQPVTGEALDGEDDEGEEGWLSRHDRQMADRIARQVGRWLDDGFPLVKDKDNPRNAGPGDIMVLVRKRKELAGLIVARLHAAGVPVAGVDRLRLGAPLGVKDLMAALRFAAQPLDDLNFANLLVSPLGGWSQEDLLEHGYRRPGIRLWTHLRASREPLVVETLERLGALLARADFELPQALVHWILVGPWQGRRRLVARLGSEVNDPIDELLNAAHAYAAAYPASLQGFIRWFDAGEGELKREAGEGGDLVRVMTAHGSKGLQAPIVILADATGTPPSGGALTLVEPVPRGDTGRSVPIPGLPKNQRLGPIAAAHEAAMAEEMREHWRLLYVAMTRAEEALFIGGSLGPREKGEPHADSWYARLRPLFEGDGLADDLWGARWELGTPAPRLPVEDPADRAAERTLPDWATKPVGPEPRPPRPLAPSSAGEDTGADPPLPPEMLREAALRGTLTHKLLERLPAVPVEEREQVGREWLERQGQGLSADVRREVLASALAVMADPAFAHVFASDALAEVPLAAIVEGQVVAGTADRLLVEPDRVAVVDFKTARRPPETLEQVPSSTVRQMAAYAAALAQIYPGREIAAAVLYTQAPRLIAIPAEVLAAQKAALSTAQESFGRPPVEPADRGPK</sequence>
<dbReference type="InterPro" id="IPR014017">
    <property type="entry name" value="DNA_helicase_UvrD-like_C"/>
</dbReference>
<keyword evidence="6" id="KW-0269">Exonuclease</keyword>
<evidence type="ECO:0000313" key="19">
    <source>
        <dbReference type="EMBL" id="RIV79607.1"/>
    </source>
</evidence>
<keyword evidence="8" id="KW-0238">DNA-binding</keyword>
<evidence type="ECO:0000256" key="7">
    <source>
        <dbReference type="ARBA" id="ARBA00022840"/>
    </source>
</evidence>
<evidence type="ECO:0000256" key="1">
    <source>
        <dbReference type="ARBA" id="ARBA00022722"/>
    </source>
</evidence>
<evidence type="ECO:0000256" key="10">
    <source>
        <dbReference type="ARBA" id="ARBA00023235"/>
    </source>
</evidence>
<dbReference type="GO" id="GO:0033202">
    <property type="term" value="C:DNA helicase complex"/>
    <property type="evidence" value="ECO:0007669"/>
    <property type="project" value="TreeGrafter"/>
</dbReference>
<evidence type="ECO:0000256" key="11">
    <source>
        <dbReference type="ARBA" id="ARBA00034617"/>
    </source>
</evidence>
<dbReference type="PROSITE" id="PS51198">
    <property type="entry name" value="UVRD_HELICASE_ATP_BIND"/>
    <property type="match status" value="1"/>
</dbReference>
<dbReference type="GO" id="GO:0000725">
    <property type="term" value="P:recombinational repair"/>
    <property type="evidence" value="ECO:0007669"/>
    <property type="project" value="TreeGrafter"/>
</dbReference>
<dbReference type="PANTHER" id="PTHR11070">
    <property type="entry name" value="UVRD / RECB / PCRA DNA HELICASE FAMILY MEMBER"/>
    <property type="match status" value="1"/>
</dbReference>
<dbReference type="GO" id="GO:0043138">
    <property type="term" value="F:3'-5' DNA helicase activity"/>
    <property type="evidence" value="ECO:0007669"/>
    <property type="project" value="UniProtKB-EC"/>
</dbReference>
<proteinExistence type="predicted"/>
<keyword evidence="1" id="KW-0540">Nuclease</keyword>
<evidence type="ECO:0000256" key="15">
    <source>
        <dbReference type="PROSITE-ProRule" id="PRU00560"/>
    </source>
</evidence>
<evidence type="ECO:0000256" key="5">
    <source>
        <dbReference type="ARBA" id="ARBA00022806"/>
    </source>
</evidence>
<evidence type="ECO:0000256" key="2">
    <source>
        <dbReference type="ARBA" id="ARBA00022741"/>
    </source>
</evidence>
<evidence type="ECO:0000256" key="3">
    <source>
        <dbReference type="ARBA" id="ARBA00022763"/>
    </source>
</evidence>
<feature type="region of interest" description="Disordered" evidence="16">
    <location>
        <begin position="823"/>
        <end position="844"/>
    </location>
</feature>
<evidence type="ECO:0000259" key="17">
    <source>
        <dbReference type="PROSITE" id="PS51198"/>
    </source>
</evidence>
<keyword evidence="9" id="KW-0234">DNA repair</keyword>
<organism evidence="19 20">
    <name type="scientific">Pelagerythrobacter aerophilus</name>
    <dbReference type="NCBI Taxonomy" id="2306995"/>
    <lineage>
        <taxon>Bacteria</taxon>
        <taxon>Pseudomonadati</taxon>
        <taxon>Pseudomonadota</taxon>
        <taxon>Alphaproteobacteria</taxon>
        <taxon>Sphingomonadales</taxon>
        <taxon>Erythrobacteraceae</taxon>
        <taxon>Pelagerythrobacter</taxon>
    </lineage>
</organism>
<keyword evidence="4 15" id="KW-0378">Hydrolase</keyword>
<comment type="caution">
    <text evidence="19">The sequence shown here is derived from an EMBL/GenBank/DDBJ whole genome shotgun (WGS) entry which is preliminary data.</text>
</comment>